<organism evidence="12 13">
    <name type="scientific">Methylobacillus methanolivorans</name>
    <dbReference type="NCBI Taxonomy" id="1848927"/>
    <lineage>
        <taxon>Bacteria</taxon>
        <taxon>Pseudomonadati</taxon>
        <taxon>Pseudomonadota</taxon>
        <taxon>Betaproteobacteria</taxon>
        <taxon>Nitrosomonadales</taxon>
        <taxon>Methylophilaceae</taxon>
        <taxon>Methylobacillus</taxon>
    </lineage>
</organism>
<keyword evidence="8" id="KW-1133">Transmembrane helix</keyword>
<evidence type="ECO:0000313" key="13">
    <source>
        <dbReference type="Proteomes" id="UP001617669"/>
    </source>
</evidence>
<feature type="region of interest" description="Disordered" evidence="10">
    <location>
        <begin position="39"/>
        <end position="152"/>
    </location>
</feature>
<dbReference type="InterPro" id="IPR006260">
    <property type="entry name" value="TonB/TolA_C"/>
</dbReference>
<evidence type="ECO:0000259" key="11">
    <source>
        <dbReference type="PROSITE" id="PS52015"/>
    </source>
</evidence>
<gene>
    <name evidence="12" type="ORF">ACIKP9_13375</name>
</gene>
<accession>A0ABW8GPC8</accession>
<proteinExistence type="inferred from homology"/>
<dbReference type="InterPro" id="IPR051045">
    <property type="entry name" value="TonB-dependent_transducer"/>
</dbReference>
<evidence type="ECO:0000256" key="1">
    <source>
        <dbReference type="ARBA" id="ARBA00004383"/>
    </source>
</evidence>
<comment type="similarity">
    <text evidence="2">Belongs to the TonB family.</text>
</comment>
<dbReference type="EMBL" id="JBIWXY010000004">
    <property type="protein sequence ID" value="MFJ5447226.1"/>
    <property type="molecule type" value="Genomic_DNA"/>
</dbReference>
<evidence type="ECO:0000256" key="8">
    <source>
        <dbReference type="ARBA" id="ARBA00022989"/>
    </source>
</evidence>
<dbReference type="SUPFAM" id="SSF74653">
    <property type="entry name" value="TolA/TonB C-terminal domain"/>
    <property type="match status" value="1"/>
</dbReference>
<evidence type="ECO:0000256" key="6">
    <source>
        <dbReference type="ARBA" id="ARBA00022692"/>
    </source>
</evidence>
<dbReference type="RefSeq" id="WP_400883909.1">
    <property type="nucleotide sequence ID" value="NZ_JBIWXY010000004.1"/>
</dbReference>
<reference evidence="12 13" key="1">
    <citation type="submission" date="2024-11" db="EMBL/GenBank/DDBJ databases">
        <authorList>
            <person name="Kaparullina E.N."/>
            <person name="Delegan Y.A."/>
            <person name="Doronina N.V."/>
        </authorList>
    </citation>
    <scope>NUCLEOTIDE SEQUENCE [LARGE SCALE GENOMIC DNA]</scope>
    <source>
        <strain evidence="12 13">7sh_L</strain>
    </source>
</reference>
<keyword evidence="3" id="KW-0813">Transport</keyword>
<feature type="compositionally biased region" description="Basic and acidic residues" evidence="10">
    <location>
        <begin position="88"/>
        <end position="105"/>
    </location>
</feature>
<comment type="subcellular location">
    <subcellularLocation>
        <location evidence="1">Cell inner membrane</location>
        <topology evidence="1">Single-pass membrane protein</topology>
        <orientation evidence="1">Periplasmic side</orientation>
    </subcellularLocation>
</comment>
<sequence length="253" mass="27349">MASLALHIMLLMQLPILDFTSQETPEPQILQVELALTPSTEQSTAIPEPQTSTPIEPVKQVEPEPTPVIPKPSPKAVPPPPKQTPKQQDPEPPRTTEKPVEHHAENAAAPAMPDVMTAPPRESAAPTPVPTVAPPAPEPTPAPQPTGPSQQDIDAARSLYGSLLSRAIAKYKQYPRIAQMRGWEGEVLLEVHCDEKGHVLSTHVKKSSGHNVLDEQAITMVKKASPLPQPPEILRNSKNLVILVPVPFSLESS</sequence>
<feature type="compositionally biased region" description="Pro residues" evidence="10">
    <location>
        <begin position="64"/>
        <end position="83"/>
    </location>
</feature>
<comment type="caution">
    <text evidence="12">The sequence shown here is derived from an EMBL/GenBank/DDBJ whole genome shotgun (WGS) entry which is preliminary data.</text>
</comment>
<evidence type="ECO:0000256" key="2">
    <source>
        <dbReference type="ARBA" id="ARBA00006555"/>
    </source>
</evidence>
<keyword evidence="4" id="KW-1003">Cell membrane</keyword>
<feature type="domain" description="TonB C-terminal" evidence="11">
    <location>
        <begin position="159"/>
        <end position="253"/>
    </location>
</feature>
<keyword evidence="7" id="KW-0653">Protein transport</keyword>
<evidence type="ECO:0000313" key="12">
    <source>
        <dbReference type="EMBL" id="MFJ5447226.1"/>
    </source>
</evidence>
<name>A0ABW8GPC8_9PROT</name>
<keyword evidence="9" id="KW-0472">Membrane</keyword>
<evidence type="ECO:0000256" key="9">
    <source>
        <dbReference type="ARBA" id="ARBA00023136"/>
    </source>
</evidence>
<evidence type="ECO:0000256" key="5">
    <source>
        <dbReference type="ARBA" id="ARBA00022519"/>
    </source>
</evidence>
<protein>
    <submittedName>
        <fullName evidence="12">Energy transducer TonB</fullName>
    </submittedName>
</protein>
<feature type="compositionally biased region" description="Pro residues" evidence="10">
    <location>
        <begin position="127"/>
        <end position="146"/>
    </location>
</feature>
<dbReference type="PROSITE" id="PS52015">
    <property type="entry name" value="TONB_CTD"/>
    <property type="match status" value="1"/>
</dbReference>
<dbReference type="Pfam" id="PF03544">
    <property type="entry name" value="TonB_C"/>
    <property type="match status" value="1"/>
</dbReference>
<keyword evidence="5" id="KW-0997">Cell inner membrane</keyword>
<dbReference type="PANTHER" id="PTHR33446:SF2">
    <property type="entry name" value="PROTEIN TONB"/>
    <property type="match status" value="1"/>
</dbReference>
<dbReference type="InterPro" id="IPR037682">
    <property type="entry name" value="TonB_C"/>
</dbReference>
<evidence type="ECO:0000256" key="3">
    <source>
        <dbReference type="ARBA" id="ARBA00022448"/>
    </source>
</evidence>
<evidence type="ECO:0000256" key="7">
    <source>
        <dbReference type="ARBA" id="ARBA00022927"/>
    </source>
</evidence>
<dbReference type="PRINTS" id="PR01217">
    <property type="entry name" value="PRICHEXTENSN"/>
</dbReference>
<keyword evidence="13" id="KW-1185">Reference proteome</keyword>
<evidence type="ECO:0000256" key="10">
    <source>
        <dbReference type="SAM" id="MobiDB-lite"/>
    </source>
</evidence>
<feature type="compositionally biased region" description="Polar residues" evidence="10">
    <location>
        <begin position="39"/>
        <end position="54"/>
    </location>
</feature>
<evidence type="ECO:0000256" key="4">
    <source>
        <dbReference type="ARBA" id="ARBA00022475"/>
    </source>
</evidence>
<dbReference type="Gene3D" id="3.30.1150.10">
    <property type="match status" value="1"/>
</dbReference>
<keyword evidence="6" id="KW-0812">Transmembrane</keyword>
<dbReference type="PANTHER" id="PTHR33446">
    <property type="entry name" value="PROTEIN TONB-RELATED"/>
    <property type="match status" value="1"/>
</dbReference>
<dbReference type="NCBIfam" id="TIGR01352">
    <property type="entry name" value="tonB_Cterm"/>
    <property type="match status" value="1"/>
</dbReference>
<dbReference type="Proteomes" id="UP001617669">
    <property type="component" value="Unassembled WGS sequence"/>
</dbReference>